<evidence type="ECO:0000259" key="10">
    <source>
        <dbReference type="PROSITE" id="PS01124"/>
    </source>
</evidence>
<dbReference type="Pfam" id="PF12833">
    <property type="entry name" value="HTH_18"/>
    <property type="match status" value="1"/>
</dbReference>
<dbReference type="InterPro" id="IPR003661">
    <property type="entry name" value="HisK_dim/P_dom"/>
</dbReference>
<keyword evidence="3 8" id="KW-0597">Phosphoprotein</keyword>
<dbReference type="InterPro" id="IPR003594">
    <property type="entry name" value="HATPase_dom"/>
</dbReference>
<dbReference type="HOGENOM" id="CLU_000445_28_1_10"/>
<evidence type="ECO:0000256" key="8">
    <source>
        <dbReference type="PROSITE-ProRule" id="PRU00169"/>
    </source>
</evidence>
<dbReference type="Pfam" id="PF00512">
    <property type="entry name" value="HisKA"/>
    <property type="match status" value="1"/>
</dbReference>
<dbReference type="SUPFAM" id="SSF63829">
    <property type="entry name" value="Calcium-dependent phosphotriesterase"/>
    <property type="match status" value="3"/>
</dbReference>
<dbReference type="Gene3D" id="3.30.565.10">
    <property type="entry name" value="Histidine kinase-like ATPase, C-terminal domain"/>
    <property type="match status" value="1"/>
</dbReference>
<feature type="domain" description="Response regulatory" evidence="12">
    <location>
        <begin position="1115"/>
        <end position="1230"/>
    </location>
</feature>
<dbReference type="SUPFAM" id="SSF46689">
    <property type="entry name" value="Homeodomain-like"/>
    <property type="match status" value="1"/>
</dbReference>
<dbReference type="SMART" id="SM00388">
    <property type="entry name" value="HisKA"/>
    <property type="match status" value="1"/>
</dbReference>
<dbReference type="CDD" id="cd17574">
    <property type="entry name" value="REC_OmpR"/>
    <property type="match status" value="1"/>
</dbReference>
<dbReference type="SMART" id="SM00448">
    <property type="entry name" value="REC"/>
    <property type="match status" value="1"/>
</dbReference>
<dbReference type="FunFam" id="3.30.565.10:FF:000006">
    <property type="entry name" value="Sensor histidine kinase WalK"/>
    <property type="match status" value="1"/>
</dbReference>
<dbReference type="Pfam" id="PF00072">
    <property type="entry name" value="Response_reg"/>
    <property type="match status" value="1"/>
</dbReference>
<dbReference type="PROSITE" id="PS50109">
    <property type="entry name" value="HIS_KIN"/>
    <property type="match status" value="1"/>
</dbReference>
<dbReference type="InterPro" id="IPR001789">
    <property type="entry name" value="Sig_transdc_resp-reg_receiver"/>
</dbReference>
<evidence type="ECO:0000259" key="12">
    <source>
        <dbReference type="PROSITE" id="PS50110"/>
    </source>
</evidence>
<name>I9GYH0_9BACE</name>
<comment type="catalytic activity">
    <reaction evidence="1">
        <text>ATP + protein L-histidine = ADP + protein N-phospho-L-histidine.</text>
        <dbReference type="EC" id="2.7.13.3"/>
    </reaction>
</comment>
<keyword evidence="7" id="KW-0804">Transcription</keyword>
<proteinExistence type="predicted"/>
<organism evidence="13 14">
    <name type="scientific">Bacteroides nordii CL02T12C05</name>
    <dbReference type="NCBI Taxonomy" id="997884"/>
    <lineage>
        <taxon>Bacteria</taxon>
        <taxon>Pseudomonadati</taxon>
        <taxon>Bacteroidota</taxon>
        <taxon>Bacteroidia</taxon>
        <taxon>Bacteroidales</taxon>
        <taxon>Bacteroidaceae</taxon>
        <taxon>Bacteroides</taxon>
    </lineage>
</organism>
<dbReference type="Proteomes" id="UP000003089">
    <property type="component" value="Unassembled WGS sequence"/>
</dbReference>
<dbReference type="SMART" id="SM00342">
    <property type="entry name" value="HTH_ARAC"/>
    <property type="match status" value="1"/>
</dbReference>
<dbReference type="InterPro" id="IPR013783">
    <property type="entry name" value="Ig-like_fold"/>
</dbReference>
<dbReference type="Gene3D" id="3.40.50.2300">
    <property type="match status" value="1"/>
</dbReference>
<feature type="modified residue" description="4-aspartylphosphate" evidence="8">
    <location>
        <position position="1163"/>
    </location>
</feature>
<evidence type="ECO:0000313" key="13">
    <source>
        <dbReference type="EMBL" id="EIY52194.1"/>
    </source>
</evidence>
<dbReference type="Pfam" id="PF02518">
    <property type="entry name" value="HATPase_c"/>
    <property type="match status" value="1"/>
</dbReference>
<dbReference type="PROSITE" id="PS50110">
    <property type="entry name" value="RESPONSE_REGULATORY"/>
    <property type="match status" value="1"/>
</dbReference>
<gene>
    <name evidence="13" type="ORF">HMPREF1068_01741</name>
</gene>
<dbReference type="PROSITE" id="PS01124">
    <property type="entry name" value="HTH_ARAC_FAMILY_2"/>
    <property type="match status" value="1"/>
</dbReference>
<dbReference type="InterPro" id="IPR015943">
    <property type="entry name" value="WD40/YVTN_repeat-like_dom_sf"/>
</dbReference>
<dbReference type="GO" id="GO:0043565">
    <property type="term" value="F:sequence-specific DNA binding"/>
    <property type="evidence" value="ECO:0007669"/>
    <property type="project" value="InterPro"/>
</dbReference>
<evidence type="ECO:0000256" key="2">
    <source>
        <dbReference type="ARBA" id="ARBA00012438"/>
    </source>
</evidence>
<dbReference type="Gene3D" id="1.10.10.60">
    <property type="entry name" value="Homeodomain-like"/>
    <property type="match status" value="1"/>
</dbReference>
<keyword evidence="9" id="KW-0472">Membrane</keyword>
<sequence length="1377" mass="158100">MKRHIVLLTLFITVSNLFLSKGNTIRFKQNADGLSNSSVTYIFQDSKERMWFGTYDGLNMYNGQNFTIWRPIFNDSTSISHHIIRNIAEDRSGQIWISTDQGVNRLDVDKNEYKRFFQDSHKQTQYPFIAIDKDGRIFFSFFEGGLFYYDIQTKEFKPLIIPDVNTSYIHNLFADVYGNLWIHTSEGCLYRLKFSAEEETRYVPAEVVQVFNGIQPSTLFNQTFYYYKDNFIWYFDNTNSLIRYDIALNKSVSIYNINSLIKSHGNVSCMSVKDNKVDIAFSGSGILHLTLAVTNVVDSEWMFTEFLANYLFHGTQNIYWIGTDSSGLIMLYTQGHKFTNILNSSIPHFTNKAIRTICTDQNGNLLVGTKGDGLYVFRNFNKDKTPAYTSIEKIGAAQGFPETKIYSLFKHSDGSILVGTEGSGLYVLTPDLKRTQHLIPNHYTHNETDRMEAIYCIAPSEDGSFWLGTSYFGLINLNIRKKNDLWEICDFKQYLKGKNNSISHNTVYAIAEENDSILWVGTRGGGLNRFNKKTGEFQAFKEDPRNKASLSSNDILSLYMTSQKTLWIGTSVGLNKLKSYANHKAQFSIYTQQNGLPNNTTHGILCDKNENLWLSTGAGLCRFDSQQETFSIFNRGSGLLNEEFSDNAFFNDTQDNLLYFGGIDGFISFNPEDIKSKNYTPKVILSRLKINNKPTPFTEVYDREASTPTIVLNHNQNFFDISFVAIDYINSSNINYKYFLENFSNEWVDNKKNSTAIFTNVPPGKYMLNVKCSNDNSIYSDDVLTLTIIIKSPWWQTTPAYLLYAILSLAICFVIFKIIRNRMRLKNEVWKEKLNREKEEEIHQSKLRFFTNIAHEFSNSLALIYGPCERLLEVCGNNLYEKKYLNTIISNAERMNNLIKELVEFRKTETGYFSINRQYIDIEELVQLTDNFSEMAEHKGCTFTVSTSLEAETCFTDKNCIEKVMFNLISNAFKYTPDGGRIEVQINTTSSELVIRVSNEGKGIKQEEIPFIFDRFRILDNYEKRASEGNVSRHGIGLAICYNVVQLLNGQIAVESNENEWTTFAVSFPLTENEPTAETELPLKVELRPDKDSETKVVRKPIRIEALTVDANKQTILILDDETGIIELLTDTLHAHYNILSAQNGVEGLEIIKQKLPDAIICDVKMPEMDGYTFIHKVRQNSIICHIPIILLSSKITTEEQIQGLEYGADMYITKPFSTRHILTSVQRLLENRDKYKEYLNSPIQMTTYYEGKAISTDDKEFLEKLKVVIEANLSNEALSPEFIYTQLGLSRMQLYRKTKEILQVAPSDYIRSIRISHAAKLLTTTTMSAQEIMFDSGFSNKATFYREFGRIYHCTPIEFRNRTALKSGHNNQESTE</sequence>
<dbReference type="Pfam" id="PF07495">
    <property type="entry name" value="Y_Y_Y"/>
    <property type="match status" value="1"/>
</dbReference>
<dbReference type="PRINTS" id="PR00344">
    <property type="entry name" value="BCTRLSENSOR"/>
</dbReference>
<feature type="domain" description="Histidine kinase" evidence="11">
    <location>
        <begin position="852"/>
        <end position="1072"/>
    </location>
</feature>
<dbReference type="GO" id="GO:0000155">
    <property type="term" value="F:phosphorelay sensor kinase activity"/>
    <property type="evidence" value="ECO:0007669"/>
    <property type="project" value="InterPro"/>
</dbReference>
<dbReference type="eggNOG" id="COG3292">
    <property type="taxonomic scope" value="Bacteria"/>
</dbReference>
<dbReference type="InterPro" id="IPR011110">
    <property type="entry name" value="Reg_prop"/>
</dbReference>
<keyword evidence="14" id="KW-1185">Reference proteome</keyword>
<dbReference type="STRING" id="997884.HMPREF1068_01741"/>
<dbReference type="InterPro" id="IPR005467">
    <property type="entry name" value="His_kinase_dom"/>
</dbReference>
<evidence type="ECO:0000256" key="9">
    <source>
        <dbReference type="SAM" id="Phobius"/>
    </source>
</evidence>
<evidence type="ECO:0000259" key="11">
    <source>
        <dbReference type="PROSITE" id="PS50109"/>
    </source>
</evidence>
<evidence type="ECO:0000313" key="14">
    <source>
        <dbReference type="Proteomes" id="UP000003089"/>
    </source>
</evidence>
<dbReference type="InterPro" id="IPR011006">
    <property type="entry name" value="CheY-like_superfamily"/>
</dbReference>
<evidence type="ECO:0000256" key="3">
    <source>
        <dbReference type="ARBA" id="ARBA00022553"/>
    </source>
</evidence>
<dbReference type="Pfam" id="PF07494">
    <property type="entry name" value="Reg_prop"/>
    <property type="match status" value="2"/>
</dbReference>
<dbReference type="InterPro" id="IPR036097">
    <property type="entry name" value="HisK_dim/P_sf"/>
</dbReference>
<keyword evidence="9" id="KW-0812">Transmembrane</keyword>
<dbReference type="GO" id="GO:0003700">
    <property type="term" value="F:DNA-binding transcription factor activity"/>
    <property type="evidence" value="ECO:0007669"/>
    <property type="project" value="InterPro"/>
</dbReference>
<reference evidence="13 14" key="1">
    <citation type="submission" date="2012-02" db="EMBL/GenBank/DDBJ databases">
        <title>The Genome Sequence of Bacteroides nordii CL02T12C05.</title>
        <authorList>
            <consortium name="The Broad Institute Genome Sequencing Platform"/>
            <person name="Earl A."/>
            <person name="Ward D."/>
            <person name="Feldgarden M."/>
            <person name="Gevers D."/>
            <person name="Zitomersky N.L."/>
            <person name="Coyne M.J."/>
            <person name="Comstock L.E."/>
            <person name="Young S.K."/>
            <person name="Zeng Q."/>
            <person name="Gargeya S."/>
            <person name="Fitzgerald M."/>
            <person name="Haas B."/>
            <person name="Abouelleil A."/>
            <person name="Alvarado L."/>
            <person name="Arachchi H.M."/>
            <person name="Berlin A."/>
            <person name="Chapman S.B."/>
            <person name="Gearin G."/>
            <person name="Goldberg J."/>
            <person name="Griggs A."/>
            <person name="Gujja S."/>
            <person name="Hansen M."/>
            <person name="Heiman D."/>
            <person name="Howarth C."/>
            <person name="Larimer J."/>
            <person name="Lui A."/>
            <person name="MacDonald P.J.P."/>
            <person name="McCowen C."/>
            <person name="Montmayeur A."/>
            <person name="Murphy C."/>
            <person name="Neiman D."/>
            <person name="Pearson M."/>
            <person name="Priest M."/>
            <person name="Roberts A."/>
            <person name="Saif S."/>
            <person name="Shea T."/>
            <person name="Sisk P."/>
            <person name="Stolte C."/>
            <person name="Sykes S."/>
            <person name="Wortman J."/>
            <person name="Nusbaum C."/>
            <person name="Birren B."/>
        </authorList>
    </citation>
    <scope>NUCLEOTIDE SEQUENCE [LARGE SCALE GENOMIC DNA]</scope>
    <source>
        <strain evidence="13 14">CL02T12C05</strain>
    </source>
</reference>
<keyword evidence="6" id="KW-0805">Transcription regulation</keyword>
<dbReference type="CDD" id="cd00082">
    <property type="entry name" value="HisKA"/>
    <property type="match status" value="1"/>
</dbReference>
<dbReference type="SUPFAM" id="SSF47384">
    <property type="entry name" value="Homodimeric domain of signal transducing histidine kinase"/>
    <property type="match status" value="1"/>
</dbReference>
<keyword evidence="5" id="KW-0418">Kinase</keyword>
<evidence type="ECO:0000256" key="4">
    <source>
        <dbReference type="ARBA" id="ARBA00022679"/>
    </source>
</evidence>
<evidence type="ECO:0000256" key="5">
    <source>
        <dbReference type="ARBA" id="ARBA00022777"/>
    </source>
</evidence>
<feature type="domain" description="HTH araC/xylS-type" evidence="10">
    <location>
        <begin position="1264"/>
        <end position="1363"/>
    </location>
</feature>
<dbReference type="PATRIC" id="fig|997884.3.peg.1771"/>
<keyword evidence="9" id="KW-1133">Transmembrane helix</keyword>
<evidence type="ECO:0000256" key="1">
    <source>
        <dbReference type="ARBA" id="ARBA00000085"/>
    </source>
</evidence>
<dbReference type="PANTHER" id="PTHR43547">
    <property type="entry name" value="TWO-COMPONENT HISTIDINE KINASE"/>
    <property type="match status" value="1"/>
</dbReference>
<dbReference type="Gene3D" id="1.10.287.130">
    <property type="match status" value="1"/>
</dbReference>
<dbReference type="eggNOG" id="COG2205">
    <property type="taxonomic scope" value="Bacteria"/>
</dbReference>
<dbReference type="InterPro" id="IPR036890">
    <property type="entry name" value="HATPase_C_sf"/>
</dbReference>
<protein>
    <recommendedName>
        <fullName evidence="2">histidine kinase</fullName>
        <ecNumber evidence="2">2.7.13.3</ecNumber>
    </recommendedName>
</protein>
<dbReference type="RefSeq" id="WP_007484773.1">
    <property type="nucleotide sequence ID" value="NZ_JH724314.1"/>
</dbReference>
<dbReference type="InterPro" id="IPR004358">
    <property type="entry name" value="Sig_transdc_His_kin-like_C"/>
</dbReference>
<dbReference type="InterPro" id="IPR018060">
    <property type="entry name" value="HTH_AraC"/>
</dbReference>
<evidence type="ECO:0000256" key="7">
    <source>
        <dbReference type="ARBA" id="ARBA00023163"/>
    </source>
</evidence>
<comment type="caution">
    <text evidence="13">The sequence shown here is derived from an EMBL/GenBank/DDBJ whole genome shotgun (WGS) entry which is preliminary data.</text>
</comment>
<dbReference type="EC" id="2.7.13.3" evidence="2"/>
<keyword evidence="4" id="KW-0808">Transferase</keyword>
<dbReference type="PANTHER" id="PTHR43547:SF2">
    <property type="entry name" value="HYBRID SIGNAL TRANSDUCTION HISTIDINE KINASE C"/>
    <property type="match status" value="1"/>
</dbReference>
<accession>I9GYH0</accession>
<dbReference type="SUPFAM" id="SSF55874">
    <property type="entry name" value="ATPase domain of HSP90 chaperone/DNA topoisomerase II/histidine kinase"/>
    <property type="match status" value="1"/>
</dbReference>
<dbReference type="EMBL" id="AGXS01000015">
    <property type="protein sequence ID" value="EIY52194.1"/>
    <property type="molecule type" value="Genomic_DNA"/>
</dbReference>
<dbReference type="SMART" id="SM00387">
    <property type="entry name" value="HATPase_c"/>
    <property type="match status" value="1"/>
</dbReference>
<feature type="transmembrane region" description="Helical" evidence="9">
    <location>
        <begin position="801"/>
        <end position="819"/>
    </location>
</feature>
<evidence type="ECO:0000256" key="6">
    <source>
        <dbReference type="ARBA" id="ARBA00023015"/>
    </source>
</evidence>
<dbReference type="Gene3D" id="2.130.10.10">
    <property type="entry name" value="YVTN repeat-like/Quinoprotein amine dehydrogenase"/>
    <property type="match status" value="2"/>
</dbReference>
<dbReference type="Gene3D" id="2.60.40.10">
    <property type="entry name" value="Immunoglobulins"/>
    <property type="match status" value="1"/>
</dbReference>
<dbReference type="InterPro" id="IPR009057">
    <property type="entry name" value="Homeodomain-like_sf"/>
</dbReference>
<dbReference type="eggNOG" id="COG0745">
    <property type="taxonomic scope" value="Bacteria"/>
</dbReference>
<dbReference type="InterPro" id="IPR011123">
    <property type="entry name" value="Y_Y_Y"/>
</dbReference>
<dbReference type="SUPFAM" id="SSF52172">
    <property type="entry name" value="CheY-like"/>
    <property type="match status" value="1"/>
</dbReference>